<gene>
    <name evidence="1" type="ORF">U0070_012820</name>
</gene>
<sequence length="50" mass="5487">MFLNGVRRQGNLWKPSMDMTTLPKPVRTGWIASASLKSCQMVTSVGTCCP</sequence>
<keyword evidence="2" id="KW-1185">Reference proteome</keyword>
<reference evidence="1 2" key="1">
    <citation type="journal article" date="2023" name="bioRxiv">
        <title>Conserved and derived expression patterns and positive selection on dental genes reveal complex evolutionary context of ever-growing rodent molars.</title>
        <authorList>
            <person name="Calamari Z.T."/>
            <person name="Song A."/>
            <person name="Cohen E."/>
            <person name="Akter M."/>
            <person name="Roy R.D."/>
            <person name="Hallikas O."/>
            <person name="Christensen M.M."/>
            <person name="Li P."/>
            <person name="Marangoni P."/>
            <person name="Jernvall J."/>
            <person name="Klein O.D."/>
        </authorList>
    </citation>
    <scope>NUCLEOTIDE SEQUENCE [LARGE SCALE GENOMIC DNA]</scope>
    <source>
        <strain evidence="1">V071</strain>
    </source>
</reference>
<name>A0AAW0HL88_MYOGA</name>
<dbReference type="EMBL" id="JBBHLL010000468">
    <property type="protein sequence ID" value="KAK7802298.1"/>
    <property type="molecule type" value="Genomic_DNA"/>
</dbReference>
<dbReference type="AlphaFoldDB" id="A0AAW0HL88"/>
<evidence type="ECO:0000313" key="1">
    <source>
        <dbReference type="EMBL" id="KAK7802298.1"/>
    </source>
</evidence>
<protein>
    <submittedName>
        <fullName evidence="1">Uncharacterized protein</fullName>
    </submittedName>
</protein>
<dbReference type="Proteomes" id="UP001488838">
    <property type="component" value="Unassembled WGS sequence"/>
</dbReference>
<organism evidence="1 2">
    <name type="scientific">Myodes glareolus</name>
    <name type="common">Bank vole</name>
    <name type="synonym">Clethrionomys glareolus</name>
    <dbReference type="NCBI Taxonomy" id="447135"/>
    <lineage>
        <taxon>Eukaryota</taxon>
        <taxon>Metazoa</taxon>
        <taxon>Chordata</taxon>
        <taxon>Craniata</taxon>
        <taxon>Vertebrata</taxon>
        <taxon>Euteleostomi</taxon>
        <taxon>Mammalia</taxon>
        <taxon>Eutheria</taxon>
        <taxon>Euarchontoglires</taxon>
        <taxon>Glires</taxon>
        <taxon>Rodentia</taxon>
        <taxon>Myomorpha</taxon>
        <taxon>Muroidea</taxon>
        <taxon>Cricetidae</taxon>
        <taxon>Arvicolinae</taxon>
        <taxon>Myodes</taxon>
    </lineage>
</organism>
<evidence type="ECO:0000313" key="2">
    <source>
        <dbReference type="Proteomes" id="UP001488838"/>
    </source>
</evidence>
<comment type="caution">
    <text evidence="1">The sequence shown here is derived from an EMBL/GenBank/DDBJ whole genome shotgun (WGS) entry which is preliminary data.</text>
</comment>
<accession>A0AAW0HL88</accession>
<proteinExistence type="predicted"/>